<keyword evidence="2" id="KW-1185">Reference proteome</keyword>
<accession>A0A934TZ45</accession>
<comment type="caution">
    <text evidence="1">The sequence shown here is derived from an EMBL/GenBank/DDBJ whole genome shotgun (WGS) entry which is preliminary data.</text>
</comment>
<gene>
    <name evidence="1" type="ORF">JKK62_01300</name>
</gene>
<dbReference type="RefSeq" id="WP_201426613.1">
    <property type="nucleotide sequence ID" value="NZ_JAEQMG010000023.1"/>
</dbReference>
<evidence type="ECO:0000313" key="1">
    <source>
        <dbReference type="EMBL" id="MBK6087303.1"/>
    </source>
</evidence>
<dbReference type="AlphaFoldDB" id="A0A934TZ45"/>
<evidence type="ECO:0000313" key="2">
    <source>
        <dbReference type="Proteomes" id="UP000633365"/>
    </source>
</evidence>
<dbReference type="Proteomes" id="UP000633365">
    <property type="component" value="Unassembled WGS sequence"/>
</dbReference>
<reference evidence="1" key="1">
    <citation type="submission" date="2021-01" db="EMBL/GenBank/DDBJ databases">
        <title>Genome public.</title>
        <authorList>
            <person name="Liu C."/>
            <person name="Sun Q."/>
        </authorList>
    </citation>
    <scope>NUCLEOTIDE SEQUENCE</scope>
    <source>
        <strain evidence="1">M6</strain>
    </source>
</reference>
<proteinExistence type="predicted"/>
<protein>
    <submittedName>
        <fullName evidence="1">Uncharacterized protein</fullName>
    </submittedName>
</protein>
<organism evidence="1 2">
    <name type="scientific">Ruminococcus difficilis</name>
    <dbReference type="NCBI Taxonomy" id="2763069"/>
    <lineage>
        <taxon>Bacteria</taxon>
        <taxon>Bacillati</taxon>
        <taxon>Bacillota</taxon>
        <taxon>Clostridia</taxon>
        <taxon>Eubacteriales</taxon>
        <taxon>Oscillospiraceae</taxon>
        <taxon>Ruminococcus</taxon>
    </lineage>
</organism>
<sequence>MKLLMIHAWNEDELSYRGKFSGMLSYPSMTLAVLYSLVPKGIFERVDTIGLYLCRFAVLTPYPGTRLYSDLDR</sequence>
<dbReference type="EMBL" id="JAEQMG010000023">
    <property type="protein sequence ID" value="MBK6087303.1"/>
    <property type="molecule type" value="Genomic_DNA"/>
</dbReference>
<name>A0A934TZ45_9FIRM</name>